<dbReference type="InterPro" id="IPR036942">
    <property type="entry name" value="Beta-barrel_TonB_sf"/>
</dbReference>
<dbReference type="AlphaFoldDB" id="A0A127F6U9"/>
<dbReference type="GO" id="GO:0009279">
    <property type="term" value="C:cell outer membrane"/>
    <property type="evidence" value="ECO:0007669"/>
    <property type="project" value="UniProtKB-SubCell"/>
</dbReference>
<keyword evidence="5 12" id="KW-0812">Transmembrane</keyword>
<evidence type="ECO:0000256" key="2">
    <source>
        <dbReference type="ARBA" id="ARBA00022448"/>
    </source>
</evidence>
<feature type="domain" description="TonB-dependent receptor-like beta-barrel" evidence="16">
    <location>
        <begin position="259"/>
        <end position="693"/>
    </location>
</feature>
<organism evidence="18 19">
    <name type="scientific">Steroidobacter denitrificans</name>
    <dbReference type="NCBI Taxonomy" id="465721"/>
    <lineage>
        <taxon>Bacteria</taxon>
        <taxon>Pseudomonadati</taxon>
        <taxon>Pseudomonadota</taxon>
        <taxon>Gammaproteobacteria</taxon>
        <taxon>Steroidobacterales</taxon>
        <taxon>Steroidobacteraceae</taxon>
        <taxon>Steroidobacter</taxon>
    </lineage>
</organism>
<dbReference type="RefSeq" id="WP_066918711.1">
    <property type="nucleotide sequence ID" value="NZ_CP011971.1"/>
</dbReference>
<dbReference type="PATRIC" id="fig|465721.4.peg.741"/>
<dbReference type="Proteomes" id="UP000070250">
    <property type="component" value="Chromosome"/>
</dbReference>
<keyword evidence="10 12" id="KW-0472">Membrane</keyword>
<dbReference type="Gene3D" id="2.40.170.20">
    <property type="entry name" value="TonB-dependent receptor, beta-barrel domain"/>
    <property type="match status" value="1"/>
</dbReference>
<evidence type="ECO:0000256" key="8">
    <source>
        <dbReference type="ARBA" id="ARBA00023065"/>
    </source>
</evidence>
<evidence type="ECO:0000256" key="10">
    <source>
        <dbReference type="ARBA" id="ARBA00023136"/>
    </source>
</evidence>
<evidence type="ECO:0000313" key="18">
    <source>
        <dbReference type="EMBL" id="AMN46176.1"/>
    </source>
</evidence>
<evidence type="ECO:0000256" key="12">
    <source>
        <dbReference type="PROSITE-ProRule" id="PRU01360"/>
    </source>
</evidence>
<keyword evidence="11 12" id="KW-0998">Cell outer membrane</keyword>
<evidence type="ECO:0000259" key="17">
    <source>
        <dbReference type="Pfam" id="PF07715"/>
    </source>
</evidence>
<evidence type="ECO:0000256" key="14">
    <source>
        <dbReference type="RuleBase" id="RU003357"/>
    </source>
</evidence>
<protein>
    <recommendedName>
        <fullName evidence="20">TonB-dependent receptor</fullName>
    </recommendedName>
</protein>
<sequence length="727" mass="79451">MIAIPKAYKFVAGACGAVVAAGAMAQSPSAGPATEIQETITEVVVTAQRRAERLQDVPIAITVQSGEQLEKAGVTNLRDLTTVAPGLTLAGTGANLQPIIRGVGSQQTDPGNDPNVALYLDGVYQANQIANSFDLPDILQIEALKGPQGTLFGRNATGGAIRIFTLEPGFTPSGRLSLDYGRFDTVTAKGFISGPLVGDTLAGSLSAYREDSDGYHRDIVTGRNNVGGVESTVVRGKLLAQPSDEVTLLLSLGYMDRRDEDTQNYSAIGGNALARNIPGAEFAERPYEFAASRTPFADSTVYLASLKADFDFAAGTLSSMTAYNKVDALYVMDPDGSSYDGLWYNLNELQKDYSQEFIFSSRPEERLRAVGGLFYYHSDGRYDPLDLLGDFITVEGIPTPMFVWSRQVTEAYAIFGELSYDLTDRLTLVGGARYSDEKRTAYGTFQFGYGPEPEMPRLGSKSWDSFTPRVSLRYRFLEDDTLYITYSEGFKSGGFNIAAADPIPFNPEEIKAIEVGVKTSPNRRLSANLAAFYYDYSDQQVMTVTDNLNTTANAASSEIYGLDADLTFRVTNDFTLTAGLALLQAEFDRYPNAVVLVPTGGPDCLCGNENAIIDASGFKTPKSPEWTAGLTANYAHEFDFGAVELSAVVFHSDEFYWDAQERVRQPSYTTLSARAAWQPRDSRFKLNLWGKNLTNEKYMKATFLVDLYDGATYEKPRTYGVGVEYAF</sequence>
<evidence type="ECO:0000256" key="6">
    <source>
        <dbReference type="ARBA" id="ARBA00022729"/>
    </source>
</evidence>
<feature type="short sequence motif" description="TonB C-terminal box" evidence="13">
    <location>
        <begin position="710"/>
        <end position="727"/>
    </location>
</feature>
<evidence type="ECO:0000256" key="13">
    <source>
        <dbReference type="PROSITE-ProRule" id="PRU10144"/>
    </source>
</evidence>
<keyword evidence="8" id="KW-0406">Ion transport</keyword>
<keyword evidence="7" id="KW-0408">Iron</keyword>
<dbReference type="KEGG" id="sdf:ACG33_03460"/>
<comment type="subcellular location">
    <subcellularLocation>
        <location evidence="1 12">Cell outer membrane</location>
        <topology evidence="1 12">Multi-pass membrane protein</topology>
    </subcellularLocation>
</comment>
<feature type="signal peptide" evidence="15">
    <location>
        <begin position="1"/>
        <end position="25"/>
    </location>
</feature>
<evidence type="ECO:0000256" key="1">
    <source>
        <dbReference type="ARBA" id="ARBA00004571"/>
    </source>
</evidence>
<dbReference type="Pfam" id="PF07715">
    <property type="entry name" value="Plug"/>
    <property type="match status" value="1"/>
</dbReference>
<proteinExistence type="inferred from homology"/>
<dbReference type="PROSITE" id="PS01156">
    <property type="entry name" value="TONB_DEPENDENT_REC_2"/>
    <property type="match status" value="1"/>
</dbReference>
<evidence type="ECO:0000256" key="5">
    <source>
        <dbReference type="ARBA" id="ARBA00022692"/>
    </source>
</evidence>
<feature type="chain" id="PRO_5007448288" description="TonB-dependent receptor" evidence="15">
    <location>
        <begin position="26"/>
        <end position="727"/>
    </location>
</feature>
<evidence type="ECO:0000259" key="16">
    <source>
        <dbReference type="Pfam" id="PF00593"/>
    </source>
</evidence>
<evidence type="ECO:0008006" key="20">
    <source>
        <dbReference type="Google" id="ProtNLM"/>
    </source>
</evidence>
<keyword evidence="6 15" id="KW-0732">Signal</keyword>
<comment type="similarity">
    <text evidence="12 14">Belongs to the TonB-dependent receptor family.</text>
</comment>
<evidence type="ECO:0000256" key="15">
    <source>
        <dbReference type="SAM" id="SignalP"/>
    </source>
</evidence>
<dbReference type="PANTHER" id="PTHR32552">
    <property type="entry name" value="FERRICHROME IRON RECEPTOR-RELATED"/>
    <property type="match status" value="1"/>
</dbReference>
<keyword evidence="19" id="KW-1185">Reference proteome</keyword>
<evidence type="ECO:0000313" key="19">
    <source>
        <dbReference type="Proteomes" id="UP000070250"/>
    </source>
</evidence>
<dbReference type="EMBL" id="CP011971">
    <property type="protein sequence ID" value="AMN46176.1"/>
    <property type="molecule type" value="Genomic_DNA"/>
</dbReference>
<evidence type="ECO:0000256" key="9">
    <source>
        <dbReference type="ARBA" id="ARBA00023077"/>
    </source>
</evidence>
<dbReference type="PANTHER" id="PTHR32552:SF81">
    <property type="entry name" value="TONB-DEPENDENT OUTER MEMBRANE RECEPTOR"/>
    <property type="match status" value="1"/>
</dbReference>
<keyword evidence="4" id="KW-0410">Iron transport</keyword>
<dbReference type="InterPro" id="IPR010917">
    <property type="entry name" value="TonB_rcpt_CS"/>
</dbReference>
<accession>A0A127F6U9</accession>
<keyword evidence="3 12" id="KW-1134">Transmembrane beta strand</keyword>
<dbReference type="SUPFAM" id="SSF56935">
    <property type="entry name" value="Porins"/>
    <property type="match status" value="1"/>
</dbReference>
<feature type="domain" description="TonB-dependent receptor plug" evidence="17">
    <location>
        <begin position="54"/>
        <end position="160"/>
    </location>
</feature>
<reference evidence="18 19" key="1">
    <citation type="submission" date="2015-06" db="EMBL/GenBank/DDBJ databases">
        <title>A Comprehensive Approach to Explore the Metabolic and Phylogenetic Diversity of Bacterial Steroid Degradation in the Environment: Testosterone as an Example.</title>
        <authorList>
            <person name="Yang F.-C."/>
            <person name="Chen Y.-L."/>
            <person name="Yu C.-P."/>
            <person name="Tang S.-L."/>
            <person name="Wang P.-H."/>
            <person name="Ismail W."/>
            <person name="Wang C.-H."/>
            <person name="Yang C.-Y."/>
            <person name="Chiang Y.-R."/>
        </authorList>
    </citation>
    <scope>NUCLEOTIDE SEQUENCE [LARGE SCALE GENOMIC DNA]</scope>
    <source>
        <strain evidence="18 19">DSM 18526</strain>
    </source>
</reference>
<dbReference type="CDD" id="cd01347">
    <property type="entry name" value="ligand_gated_channel"/>
    <property type="match status" value="1"/>
</dbReference>
<dbReference type="STRING" id="465721.ACG33_03460"/>
<dbReference type="InterPro" id="IPR000531">
    <property type="entry name" value="Beta-barrel_TonB"/>
</dbReference>
<evidence type="ECO:0000256" key="4">
    <source>
        <dbReference type="ARBA" id="ARBA00022496"/>
    </source>
</evidence>
<evidence type="ECO:0000256" key="11">
    <source>
        <dbReference type="ARBA" id="ARBA00023237"/>
    </source>
</evidence>
<dbReference type="InterPro" id="IPR012910">
    <property type="entry name" value="Plug_dom"/>
</dbReference>
<dbReference type="InterPro" id="IPR039426">
    <property type="entry name" value="TonB-dep_rcpt-like"/>
</dbReference>
<dbReference type="GO" id="GO:0006826">
    <property type="term" value="P:iron ion transport"/>
    <property type="evidence" value="ECO:0007669"/>
    <property type="project" value="UniProtKB-KW"/>
</dbReference>
<evidence type="ECO:0000256" key="3">
    <source>
        <dbReference type="ARBA" id="ARBA00022452"/>
    </source>
</evidence>
<dbReference type="Pfam" id="PF00593">
    <property type="entry name" value="TonB_dep_Rec_b-barrel"/>
    <property type="match status" value="1"/>
</dbReference>
<keyword evidence="2 12" id="KW-0813">Transport</keyword>
<gene>
    <name evidence="18" type="ORF">ACG33_03460</name>
</gene>
<name>A0A127F6U9_STEDE</name>
<keyword evidence="9 14" id="KW-0798">TonB box</keyword>
<evidence type="ECO:0000256" key="7">
    <source>
        <dbReference type="ARBA" id="ARBA00023004"/>
    </source>
</evidence>
<dbReference type="PROSITE" id="PS52016">
    <property type="entry name" value="TONB_DEPENDENT_REC_3"/>
    <property type="match status" value="1"/>
</dbReference>